<reference evidence="1" key="1">
    <citation type="submission" date="2006-01" db="EMBL/GenBank/DDBJ databases">
        <authorList>
            <person name="Lindblad-Toh K."/>
            <person name="Mauceli E."/>
            <person name="Grabherr M."/>
            <person name="Chang J.L."/>
            <person name="Lander E.S."/>
        </authorList>
    </citation>
    <scope>NUCLEOTIDE SEQUENCE [LARGE SCALE GENOMIC DNA]</scope>
</reference>
<dbReference type="InParanoid" id="G3NFB0"/>
<dbReference type="AlphaFoldDB" id="G3NFB0"/>
<organism evidence="1">
    <name type="scientific">Gasterosteus aculeatus</name>
    <name type="common">Three-spined stickleback</name>
    <dbReference type="NCBI Taxonomy" id="69293"/>
    <lineage>
        <taxon>Eukaryota</taxon>
        <taxon>Metazoa</taxon>
        <taxon>Chordata</taxon>
        <taxon>Craniata</taxon>
        <taxon>Vertebrata</taxon>
        <taxon>Euteleostomi</taxon>
        <taxon>Actinopterygii</taxon>
        <taxon>Neopterygii</taxon>
        <taxon>Teleostei</taxon>
        <taxon>Neoteleostei</taxon>
        <taxon>Acanthomorphata</taxon>
        <taxon>Eupercaria</taxon>
        <taxon>Perciformes</taxon>
        <taxon>Cottioidei</taxon>
        <taxon>Gasterosteales</taxon>
        <taxon>Gasterosteidae</taxon>
        <taxon>Gasterosteus</taxon>
    </lineage>
</organism>
<name>G3NFB0_GASAC</name>
<accession>G3NFB0</accession>
<sequence length="98" mass="11827">MYTFFFFFHGSHFQVLLFCCVFEYQNVLPTLQRRTYFMLSQILFLCPFTFANEFQLKVTLCNNDVRRRPLAGWLMQQLSSYCWFFAGCQGFFAYQVCI</sequence>
<proteinExistence type="predicted"/>
<protein>
    <submittedName>
        <fullName evidence="1">Uncharacterized protein</fullName>
    </submittedName>
</protein>
<dbReference type="Bgee" id="ENSGACG00000003064">
    <property type="expression patterns" value="Expressed in muscle tissue and 11 other cell types or tissues"/>
</dbReference>
<dbReference type="Ensembl" id="ENSGACT00000004026.1">
    <property type="protein sequence ID" value="ENSGACP00000004012.1"/>
    <property type="gene ID" value="ENSGACG00000003064.1"/>
</dbReference>
<reference evidence="1" key="2">
    <citation type="submission" date="2024-04" db="UniProtKB">
        <authorList>
            <consortium name="Ensembl"/>
        </authorList>
    </citation>
    <scope>IDENTIFICATION</scope>
</reference>
<evidence type="ECO:0000313" key="1">
    <source>
        <dbReference type="Ensembl" id="ENSGACP00000004012.1"/>
    </source>
</evidence>